<gene>
    <name evidence="8" type="ORF">H8E23_05555</name>
</gene>
<organism evidence="8 9">
    <name type="scientific">Candidatus Desulfatibia profunda</name>
    <dbReference type="NCBI Taxonomy" id="2841695"/>
    <lineage>
        <taxon>Bacteria</taxon>
        <taxon>Pseudomonadati</taxon>
        <taxon>Thermodesulfobacteriota</taxon>
        <taxon>Desulfobacteria</taxon>
        <taxon>Desulfobacterales</taxon>
        <taxon>Desulfobacterales incertae sedis</taxon>
        <taxon>Candidatus Desulfatibia</taxon>
    </lineage>
</organism>
<feature type="transmembrane region" description="Helical" evidence="6">
    <location>
        <begin position="95"/>
        <end position="117"/>
    </location>
</feature>
<name>A0A8J6NVN2_9BACT</name>
<feature type="transmembrane region" description="Helical" evidence="6">
    <location>
        <begin position="162"/>
        <end position="180"/>
    </location>
</feature>
<evidence type="ECO:0000259" key="7">
    <source>
        <dbReference type="Pfam" id="PF09335"/>
    </source>
</evidence>
<evidence type="ECO:0000256" key="5">
    <source>
        <dbReference type="ARBA" id="ARBA00023136"/>
    </source>
</evidence>
<dbReference type="InterPro" id="IPR015414">
    <property type="entry name" value="TMEM64"/>
</dbReference>
<accession>A0A8J6NVN2</accession>
<keyword evidence="3 6" id="KW-0812">Transmembrane</keyword>
<evidence type="ECO:0000256" key="6">
    <source>
        <dbReference type="RuleBase" id="RU366058"/>
    </source>
</evidence>
<evidence type="ECO:0000313" key="8">
    <source>
        <dbReference type="EMBL" id="MBC8360843.1"/>
    </source>
</evidence>
<dbReference type="PANTHER" id="PTHR12677">
    <property type="entry name" value="GOLGI APPARATUS MEMBRANE PROTEIN TVP38-RELATED"/>
    <property type="match status" value="1"/>
</dbReference>
<feature type="transmembrane region" description="Helical" evidence="6">
    <location>
        <begin position="12"/>
        <end position="30"/>
    </location>
</feature>
<keyword evidence="5 6" id="KW-0472">Membrane</keyword>
<evidence type="ECO:0000256" key="3">
    <source>
        <dbReference type="ARBA" id="ARBA00022692"/>
    </source>
</evidence>
<comment type="similarity">
    <text evidence="6">Belongs to the TVP38/TMEM64 family.</text>
</comment>
<evidence type="ECO:0000313" key="9">
    <source>
        <dbReference type="Proteomes" id="UP000603434"/>
    </source>
</evidence>
<reference evidence="8 9" key="1">
    <citation type="submission" date="2020-08" db="EMBL/GenBank/DDBJ databases">
        <title>Bridging the membrane lipid divide: bacteria of the FCB group superphylum have the potential to synthesize archaeal ether lipids.</title>
        <authorList>
            <person name="Villanueva L."/>
            <person name="Von Meijenfeldt F.A.B."/>
            <person name="Westbye A.B."/>
            <person name="Yadav S."/>
            <person name="Hopmans E.C."/>
            <person name="Dutilh B.E."/>
            <person name="Sinninghe Damste J.S."/>
        </authorList>
    </citation>
    <scope>NUCLEOTIDE SEQUENCE [LARGE SCALE GENOMIC DNA]</scope>
    <source>
        <strain evidence="8">NIOZ-UU30</strain>
    </source>
</reference>
<comment type="caution">
    <text evidence="8">The sequence shown here is derived from an EMBL/GenBank/DDBJ whole genome shotgun (WGS) entry which is preliminary data.</text>
</comment>
<dbReference type="PANTHER" id="PTHR12677:SF59">
    <property type="entry name" value="GOLGI APPARATUS MEMBRANE PROTEIN TVP38-RELATED"/>
    <property type="match status" value="1"/>
</dbReference>
<dbReference type="InterPro" id="IPR032816">
    <property type="entry name" value="VTT_dom"/>
</dbReference>
<keyword evidence="2 6" id="KW-1003">Cell membrane</keyword>
<feature type="transmembrane region" description="Helical" evidence="6">
    <location>
        <begin position="51"/>
        <end position="75"/>
    </location>
</feature>
<protein>
    <recommendedName>
        <fullName evidence="6">TVP38/TMEM64 family membrane protein</fullName>
    </recommendedName>
</protein>
<feature type="transmembrane region" description="Helical" evidence="6">
    <location>
        <begin position="137"/>
        <end position="156"/>
    </location>
</feature>
<sequence length="235" mass="26186">MTAKPFDGKKKVLVAAGACALALLGCFYGKPLWHKIVTFYHLITDRDQIQTFVVSFGSGAPAVFIIIQILQVLLAPFPGEATGFLGGFLFGTAKGFLYSSIGLTFGSWINFSIGRLLGKRYVRKMIPDAQLARMDNLLKRQGIIVVFVLFVFPGFPKDYLCLFLGLSTIPMKVFIILTTVGRMPGTLMLSLQGAFAFEQKYGCFILILGLCLVIIFLAHRYREGLYRWIGKFNEK</sequence>
<dbReference type="Pfam" id="PF09335">
    <property type="entry name" value="VTT_dom"/>
    <property type="match status" value="1"/>
</dbReference>
<comment type="subcellular location">
    <subcellularLocation>
        <location evidence="1 6">Cell membrane</location>
        <topology evidence="1 6">Multi-pass membrane protein</topology>
    </subcellularLocation>
</comment>
<dbReference type="PROSITE" id="PS51257">
    <property type="entry name" value="PROKAR_LIPOPROTEIN"/>
    <property type="match status" value="1"/>
</dbReference>
<feature type="domain" description="VTT" evidence="7">
    <location>
        <begin position="77"/>
        <end position="194"/>
    </location>
</feature>
<evidence type="ECO:0000256" key="4">
    <source>
        <dbReference type="ARBA" id="ARBA00022989"/>
    </source>
</evidence>
<dbReference type="AlphaFoldDB" id="A0A8J6NVN2"/>
<dbReference type="EMBL" id="JACNJH010000110">
    <property type="protein sequence ID" value="MBC8360843.1"/>
    <property type="molecule type" value="Genomic_DNA"/>
</dbReference>
<feature type="transmembrane region" description="Helical" evidence="6">
    <location>
        <begin position="201"/>
        <end position="221"/>
    </location>
</feature>
<dbReference type="GO" id="GO:0005886">
    <property type="term" value="C:plasma membrane"/>
    <property type="evidence" value="ECO:0007669"/>
    <property type="project" value="UniProtKB-SubCell"/>
</dbReference>
<proteinExistence type="inferred from homology"/>
<evidence type="ECO:0000256" key="1">
    <source>
        <dbReference type="ARBA" id="ARBA00004651"/>
    </source>
</evidence>
<evidence type="ECO:0000256" key="2">
    <source>
        <dbReference type="ARBA" id="ARBA00022475"/>
    </source>
</evidence>
<dbReference type="Proteomes" id="UP000603434">
    <property type="component" value="Unassembled WGS sequence"/>
</dbReference>
<keyword evidence="4 6" id="KW-1133">Transmembrane helix</keyword>